<protein>
    <recommendedName>
        <fullName evidence="1">non-specific serine/threonine protein kinase</fullName>
        <ecNumber evidence="1">2.7.11.1</ecNumber>
    </recommendedName>
</protein>
<evidence type="ECO:0000256" key="1">
    <source>
        <dbReference type="ARBA" id="ARBA00012513"/>
    </source>
</evidence>
<name>A0A0V0H427_SOLCH</name>
<evidence type="ECO:0000256" key="3">
    <source>
        <dbReference type="ARBA" id="ARBA00022679"/>
    </source>
</evidence>
<proteinExistence type="predicted"/>
<dbReference type="EC" id="2.7.11.1" evidence="1"/>
<dbReference type="PANTHER" id="PTHR48005">
    <property type="entry name" value="LEUCINE RICH REPEAT KINASE 2"/>
    <property type="match status" value="1"/>
</dbReference>
<dbReference type="AlphaFoldDB" id="A0A0V0H427"/>
<dbReference type="InterPro" id="IPR011009">
    <property type="entry name" value="Kinase-like_dom_sf"/>
</dbReference>
<reference evidence="9" key="1">
    <citation type="submission" date="2015-12" db="EMBL/GenBank/DDBJ databases">
        <title>Gene expression during late stages of embryo sac development: a critical building block for successful pollen-pistil interactions.</title>
        <authorList>
            <person name="Liu Y."/>
            <person name="Joly V."/>
            <person name="Sabar M."/>
            <person name="Matton D.P."/>
        </authorList>
    </citation>
    <scope>NUCLEOTIDE SEQUENCE</scope>
</reference>
<dbReference type="GO" id="GO:0004674">
    <property type="term" value="F:protein serine/threonine kinase activity"/>
    <property type="evidence" value="ECO:0007669"/>
    <property type="project" value="UniProtKB-KW"/>
</dbReference>
<comment type="catalytic activity">
    <reaction evidence="8">
        <text>L-seryl-[protein] + ATP = O-phospho-L-seryl-[protein] + ADP + H(+)</text>
        <dbReference type="Rhea" id="RHEA:17989"/>
        <dbReference type="Rhea" id="RHEA-COMP:9863"/>
        <dbReference type="Rhea" id="RHEA-COMP:11604"/>
        <dbReference type="ChEBI" id="CHEBI:15378"/>
        <dbReference type="ChEBI" id="CHEBI:29999"/>
        <dbReference type="ChEBI" id="CHEBI:30616"/>
        <dbReference type="ChEBI" id="CHEBI:83421"/>
        <dbReference type="ChEBI" id="CHEBI:456216"/>
        <dbReference type="EC" id="2.7.11.1"/>
    </reaction>
</comment>
<keyword evidence="4" id="KW-0547">Nucleotide-binding</keyword>
<evidence type="ECO:0000256" key="5">
    <source>
        <dbReference type="ARBA" id="ARBA00022777"/>
    </source>
</evidence>
<comment type="catalytic activity">
    <reaction evidence="7">
        <text>L-threonyl-[protein] + ATP = O-phospho-L-threonyl-[protein] + ADP + H(+)</text>
        <dbReference type="Rhea" id="RHEA:46608"/>
        <dbReference type="Rhea" id="RHEA-COMP:11060"/>
        <dbReference type="Rhea" id="RHEA-COMP:11605"/>
        <dbReference type="ChEBI" id="CHEBI:15378"/>
        <dbReference type="ChEBI" id="CHEBI:30013"/>
        <dbReference type="ChEBI" id="CHEBI:30616"/>
        <dbReference type="ChEBI" id="CHEBI:61977"/>
        <dbReference type="ChEBI" id="CHEBI:456216"/>
        <dbReference type="EC" id="2.7.11.1"/>
    </reaction>
</comment>
<evidence type="ECO:0000256" key="4">
    <source>
        <dbReference type="ARBA" id="ARBA00022741"/>
    </source>
</evidence>
<dbReference type="InterPro" id="IPR051420">
    <property type="entry name" value="Ser_Thr_Kinases_DiverseReg"/>
</dbReference>
<evidence type="ECO:0000256" key="8">
    <source>
        <dbReference type="ARBA" id="ARBA00048679"/>
    </source>
</evidence>
<keyword evidence="3" id="KW-0808">Transferase</keyword>
<dbReference type="EMBL" id="GEDG01025612">
    <property type="protein sequence ID" value="JAP15125.1"/>
    <property type="molecule type" value="Transcribed_RNA"/>
</dbReference>
<sequence length="85" mass="9928">MAFVRMHNTRSWFTSMEWGSLSSILSNEVESKKLDWLTRVNIIKGVAYALSYMHQIAHPRLFIETYQAVMFCLIPSMKLVFQILA</sequence>
<keyword evidence="2" id="KW-0723">Serine/threonine-protein kinase</keyword>
<keyword evidence="6" id="KW-0067">ATP-binding</keyword>
<accession>A0A0V0H427</accession>
<dbReference type="SUPFAM" id="SSF56112">
    <property type="entry name" value="Protein kinase-like (PK-like)"/>
    <property type="match status" value="1"/>
</dbReference>
<dbReference type="PANTHER" id="PTHR48005:SF16">
    <property type="entry name" value="MDIS1-INTERACTING RECEPTOR LIKE KINASE 2-LIKE ISOFORM X1"/>
    <property type="match status" value="1"/>
</dbReference>
<keyword evidence="5" id="KW-0418">Kinase</keyword>
<evidence type="ECO:0000313" key="9">
    <source>
        <dbReference type="EMBL" id="JAP15125.1"/>
    </source>
</evidence>
<evidence type="ECO:0000256" key="2">
    <source>
        <dbReference type="ARBA" id="ARBA00022527"/>
    </source>
</evidence>
<evidence type="ECO:0000256" key="6">
    <source>
        <dbReference type="ARBA" id="ARBA00022840"/>
    </source>
</evidence>
<dbReference type="GO" id="GO:0005524">
    <property type="term" value="F:ATP binding"/>
    <property type="evidence" value="ECO:0007669"/>
    <property type="project" value="UniProtKB-KW"/>
</dbReference>
<organism evidence="9">
    <name type="scientific">Solanum chacoense</name>
    <name type="common">Chaco potato</name>
    <dbReference type="NCBI Taxonomy" id="4108"/>
    <lineage>
        <taxon>Eukaryota</taxon>
        <taxon>Viridiplantae</taxon>
        <taxon>Streptophyta</taxon>
        <taxon>Embryophyta</taxon>
        <taxon>Tracheophyta</taxon>
        <taxon>Spermatophyta</taxon>
        <taxon>Magnoliopsida</taxon>
        <taxon>eudicotyledons</taxon>
        <taxon>Gunneridae</taxon>
        <taxon>Pentapetalae</taxon>
        <taxon>asterids</taxon>
        <taxon>lamiids</taxon>
        <taxon>Solanales</taxon>
        <taxon>Solanaceae</taxon>
        <taxon>Solanoideae</taxon>
        <taxon>Solaneae</taxon>
        <taxon>Solanum</taxon>
    </lineage>
</organism>
<evidence type="ECO:0000256" key="7">
    <source>
        <dbReference type="ARBA" id="ARBA00047899"/>
    </source>
</evidence>
<dbReference type="Gene3D" id="1.10.510.10">
    <property type="entry name" value="Transferase(Phosphotransferase) domain 1"/>
    <property type="match status" value="1"/>
</dbReference>